<accession>A0A4S4M213</accession>
<dbReference type="OrthoDB" id="3266451at2759"/>
<dbReference type="Proteomes" id="UP000310158">
    <property type="component" value="Unassembled WGS sequence"/>
</dbReference>
<keyword evidence="4" id="KW-1185">Reference proteome</keyword>
<keyword evidence="1" id="KW-0175">Coiled coil</keyword>
<evidence type="ECO:0000256" key="1">
    <source>
        <dbReference type="SAM" id="Coils"/>
    </source>
</evidence>
<protein>
    <recommendedName>
        <fullName evidence="2">F-box/LRR-repeat protein 15/At3g58940/PEG3-like LRR domain-containing protein</fullName>
    </recommendedName>
</protein>
<evidence type="ECO:0000259" key="2">
    <source>
        <dbReference type="Pfam" id="PF24758"/>
    </source>
</evidence>
<dbReference type="EMBL" id="SGPL01000054">
    <property type="protein sequence ID" value="THH19116.1"/>
    <property type="molecule type" value="Genomic_DNA"/>
</dbReference>
<proteinExistence type="predicted"/>
<dbReference type="Pfam" id="PF24758">
    <property type="entry name" value="LRR_At5g56370"/>
    <property type="match status" value="1"/>
</dbReference>
<dbReference type="InterPro" id="IPR055411">
    <property type="entry name" value="LRR_FXL15/At3g58940/PEG3-like"/>
</dbReference>
<dbReference type="SUPFAM" id="SSF52047">
    <property type="entry name" value="RNI-like"/>
    <property type="match status" value="1"/>
</dbReference>
<evidence type="ECO:0000313" key="4">
    <source>
        <dbReference type="Proteomes" id="UP000310158"/>
    </source>
</evidence>
<feature type="coiled-coil region" evidence="1">
    <location>
        <begin position="17"/>
        <end position="44"/>
    </location>
</feature>
<dbReference type="InterPro" id="IPR036047">
    <property type="entry name" value="F-box-like_dom_sf"/>
</dbReference>
<organism evidence="3 4">
    <name type="scientific">Bondarzewia mesenterica</name>
    <dbReference type="NCBI Taxonomy" id="1095465"/>
    <lineage>
        <taxon>Eukaryota</taxon>
        <taxon>Fungi</taxon>
        <taxon>Dikarya</taxon>
        <taxon>Basidiomycota</taxon>
        <taxon>Agaricomycotina</taxon>
        <taxon>Agaricomycetes</taxon>
        <taxon>Russulales</taxon>
        <taxon>Bondarzewiaceae</taxon>
        <taxon>Bondarzewia</taxon>
    </lineage>
</organism>
<dbReference type="Gene3D" id="1.20.1280.50">
    <property type="match status" value="1"/>
</dbReference>
<feature type="domain" description="F-box/LRR-repeat protein 15/At3g58940/PEG3-like LRR" evidence="2">
    <location>
        <begin position="199"/>
        <end position="307"/>
    </location>
</feature>
<sequence length="573" mass="65117">MTVCSMIPVASSESGQVKAADDRLLRMDIQLQEMEAKRRRLLKQRNQLSPISRLPSNVLSEIFQACTMGAPSSFTAIKLALRLCRVCAQWRAILVNDPRFWTVYSFPFVDNNPSFVGELLARSKTAPITVKIESSIWSHHSPSNIIKEGWQALYHLSHIRKLSIACGCKDARNYLFYLKTIPAPLLEEFRLRSTDGNLLRCPEDLFCFWAAPNLHRLELGHCRLLDPTNPALRSLTSLNLRFCVFQFRDLLDVLSNTPSLSKLSLANNLPPKPDMTLYLRGPVIHLPRLQDLTLDDHPILMRALMERISFPPSLVFTVRDQIDGRRTLPINSHILALATAAATTEPLQSLMVSSTNSGYGTPTSFIVSGSRTETEYSAHHLDTTRAHVYLYFWRRMRYPDFRWRALTDICLHLPLEHVQTLTISDCSPVEAWGEVLHRFSSVQTLCLQALQSMTEFLELLIPAPVDGLEAQVRSSQPTSQDLRTMPLPILSKVKLGLSRGNMDEEDVDQFLWTLERFLSARRAKGAGIAELEVAGLRLNRQDRESLASYVGTFRFDVQRPKPDQFTPYISFPW</sequence>
<comment type="caution">
    <text evidence="3">The sequence shown here is derived from an EMBL/GenBank/DDBJ whole genome shotgun (WGS) entry which is preliminary data.</text>
</comment>
<dbReference type="InterPro" id="IPR032675">
    <property type="entry name" value="LRR_dom_sf"/>
</dbReference>
<dbReference type="SUPFAM" id="SSF81383">
    <property type="entry name" value="F-box domain"/>
    <property type="match status" value="1"/>
</dbReference>
<dbReference type="AlphaFoldDB" id="A0A4S4M213"/>
<name>A0A4S4M213_9AGAM</name>
<reference evidence="3 4" key="1">
    <citation type="submission" date="2019-02" db="EMBL/GenBank/DDBJ databases">
        <title>Genome sequencing of the rare red list fungi Bondarzewia mesenterica.</title>
        <authorList>
            <person name="Buettner E."/>
            <person name="Kellner H."/>
        </authorList>
    </citation>
    <scope>NUCLEOTIDE SEQUENCE [LARGE SCALE GENOMIC DNA]</scope>
    <source>
        <strain evidence="3 4">DSM 108281</strain>
    </source>
</reference>
<gene>
    <name evidence="3" type="ORF">EW146_g1986</name>
</gene>
<dbReference type="Gene3D" id="3.80.10.10">
    <property type="entry name" value="Ribonuclease Inhibitor"/>
    <property type="match status" value="1"/>
</dbReference>
<evidence type="ECO:0000313" key="3">
    <source>
        <dbReference type="EMBL" id="THH19116.1"/>
    </source>
</evidence>